<sequence length="154" mass="17051">MPLPRLLLTLTLLLGTALAAPLQYAEIVGAKAQGNTVTLTLNYVDVFFAEPADAAKVIKLGDYKTAQEFYDANPSGIYIRDVNPKLRTLKTDAKTVFNLVCLKNDGGLQRVSQADFLRALNGKNALPCRWPFYGLVFMKLEGTRILEISQQYLP</sequence>
<keyword evidence="3" id="KW-1185">Reference proteome</keyword>
<dbReference type="Proteomes" id="UP001458946">
    <property type="component" value="Unassembled WGS sequence"/>
</dbReference>
<name>A0ABP9VC21_9DEIO</name>
<keyword evidence="1" id="KW-0732">Signal</keyword>
<dbReference type="RefSeq" id="WP_353542748.1">
    <property type="nucleotide sequence ID" value="NZ_BAABRN010000029.1"/>
</dbReference>
<comment type="caution">
    <text evidence="2">The sequence shown here is derived from an EMBL/GenBank/DDBJ whole genome shotgun (WGS) entry which is preliminary data.</text>
</comment>
<reference evidence="2 3" key="1">
    <citation type="submission" date="2024-02" db="EMBL/GenBank/DDBJ databases">
        <title>Deinococcus xinjiangensis NBRC 107630.</title>
        <authorList>
            <person name="Ichikawa N."/>
            <person name="Katano-Makiyama Y."/>
            <person name="Hidaka K."/>
        </authorList>
    </citation>
    <scope>NUCLEOTIDE SEQUENCE [LARGE SCALE GENOMIC DNA]</scope>
    <source>
        <strain evidence="2 3">NBRC 107630</strain>
    </source>
</reference>
<evidence type="ECO:0000256" key="1">
    <source>
        <dbReference type="SAM" id="SignalP"/>
    </source>
</evidence>
<feature type="chain" id="PRO_5045083601" evidence="1">
    <location>
        <begin position="20"/>
        <end position="154"/>
    </location>
</feature>
<organism evidence="2 3">
    <name type="scientific">Deinococcus xinjiangensis</name>
    <dbReference type="NCBI Taxonomy" id="457454"/>
    <lineage>
        <taxon>Bacteria</taxon>
        <taxon>Thermotogati</taxon>
        <taxon>Deinococcota</taxon>
        <taxon>Deinococci</taxon>
        <taxon>Deinococcales</taxon>
        <taxon>Deinococcaceae</taxon>
        <taxon>Deinococcus</taxon>
    </lineage>
</organism>
<evidence type="ECO:0000313" key="3">
    <source>
        <dbReference type="Proteomes" id="UP001458946"/>
    </source>
</evidence>
<gene>
    <name evidence="2" type="ORF">Dxin01_02529</name>
</gene>
<feature type="signal peptide" evidence="1">
    <location>
        <begin position="1"/>
        <end position="19"/>
    </location>
</feature>
<protein>
    <submittedName>
        <fullName evidence="2">Uncharacterized protein</fullName>
    </submittedName>
</protein>
<accession>A0ABP9VC21</accession>
<dbReference type="EMBL" id="BAABRN010000029">
    <property type="protein sequence ID" value="GAA5502782.1"/>
    <property type="molecule type" value="Genomic_DNA"/>
</dbReference>
<evidence type="ECO:0000313" key="2">
    <source>
        <dbReference type="EMBL" id="GAA5502782.1"/>
    </source>
</evidence>
<proteinExistence type="predicted"/>